<dbReference type="Proteomes" id="UP000297963">
    <property type="component" value="Unassembled WGS sequence"/>
</dbReference>
<evidence type="ECO:0000313" key="6">
    <source>
        <dbReference type="EMBL" id="TFB85127.1"/>
    </source>
</evidence>
<gene>
    <name evidence="6" type="ORF">E3O11_08830</name>
</gene>
<dbReference type="PROSITE" id="PS50893">
    <property type="entry name" value="ABC_TRANSPORTER_2"/>
    <property type="match status" value="2"/>
</dbReference>
<evidence type="ECO:0000259" key="5">
    <source>
        <dbReference type="PROSITE" id="PS50893"/>
    </source>
</evidence>
<comment type="caution">
    <text evidence="6">The sequence shown here is derived from an EMBL/GenBank/DDBJ whole genome shotgun (WGS) entry which is preliminary data.</text>
</comment>
<sequence length="574" mass="59965">MPSTKPASSTTSRSAAIASPVPETDILTLQDVSVRFPRRPEAVLSDVSVRLAPGEQLIVFGASGSGKSTLLQTITGVIPHSVVASLGGSVRMGGTLSIETSVVELSRLVGVVAQDPASSVCLPDVEQELALPLENRGVDPALISARIDRALDAVQARMLRHRSTGQLSGGEGQRVALAATLIAEPAVLLLDEPTSMLDAAGLGAVRRAIRSAVDTYRPAVVLVEHRIDEFTGTAGIAGLPPRALVLGEAGTVIADGPTVDVLAQHGRSLNQNGCWLPLETELLAVTGCAGGLGEAGVRAGLRSLGEPAGALGRRQDFGRIVLTATDVVIDRGVGAPNGTATTVLAGVSLTLRGGEIVALLGGNGTGKTSLLLTLAGLHRPSVGTVTGARPGMIFQNAEHQFVEHTVRGEIRHGLPSLSDDELQAILHRHRLTHLADQSPYRLSGGEKRRLSVAAMLAHDRPVLLADEPTFGLDRRDTIATLAALGQAADAGRSILFSSHDLRTVATLADRVIVLADHTVIADGPVFEVLRWDEVLKQAGLELPTLIRHLLKEFDSDARIRRVLGQLDAAVGATT</sequence>
<dbReference type="GO" id="GO:0042626">
    <property type="term" value="F:ATPase-coupled transmembrane transporter activity"/>
    <property type="evidence" value="ECO:0007669"/>
    <property type="project" value="TreeGrafter"/>
</dbReference>
<dbReference type="Gene3D" id="3.40.50.300">
    <property type="entry name" value="P-loop containing nucleotide triphosphate hydrolases"/>
    <property type="match status" value="2"/>
</dbReference>
<evidence type="ECO:0000256" key="2">
    <source>
        <dbReference type="ARBA" id="ARBA00022448"/>
    </source>
</evidence>
<keyword evidence="2" id="KW-0813">Transport</keyword>
<name>A0A4V3IAU6_9MICO</name>
<feature type="domain" description="ABC transporter" evidence="5">
    <location>
        <begin position="27"/>
        <end position="274"/>
    </location>
</feature>
<evidence type="ECO:0000256" key="4">
    <source>
        <dbReference type="ARBA" id="ARBA00022840"/>
    </source>
</evidence>
<dbReference type="GO" id="GO:0016887">
    <property type="term" value="F:ATP hydrolysis activity"/>
    <property type="evidence" value="ECO:0007669"/>
    <property type="project" value="InterPro"/>
</dbReference>
<keyword evidence="3" id="KW-0547">Nucleotide-binding</keyword>
<dbReference type="InterPro" id="IPR003593">
    <property type="entry name" value="AAA+_ATPase"/>
</dbReference>
<dbReference type="InterPro" id="IPR050095">
    <property type="entry name" value="ECF_ABC_transporter_ATP-bd"/>
</dbReference>
<dbReference type="CDD" id="cd03225">
    <property type="entry name" value="ABC_cobalt_CbiO_domain1"/>
    <property type="match status" value="2"/>
</dbReference>
<dbReference type="InterPro" id="IPR003439">
    <property type="entry name" value="ABC_transporter-like_ATP-bd"/>
</dbReference>
<dbReference type="EMBL" id="SOFE01000014">
    <property type="protein sequence ID" value="TFB85127.1"/>
    <property type="molecule type" value="Genomic_DNA"/>
</dbReference>
<comment type="similarity">
    <text evidence="1">Belongs to the ABC transporter superfamily.</text>
</comment>
<dbReference type="GO" id="GO:0005524">
    <property type="term" value="F:ATP binding"/>
    <property type="evidence" value="ECO:0007669"/>
    <property type="project" value="UniProtKB-KW"/>
</dbReference>
<accession>A0A4V3IAU6</accession>
<dbReference type="AlphaFoldDB" id="A0A4V3IAU6"/>
<feature type="domain" description="ABC transporter" evidence="5">
    <location>
        <begin position="322"/>
        <end position="541"/>
    </location>
</feature>
<organism evidence="6 7">
    <name type="scientific">Cryobacterium levicorallinum</name>
    <dbReference type="NCBI Taxonomy" id="995038"/>
    <lineage>
        <taxon>Bacteria</taxon>
        <taxon>Bacillati</taxon>
        <taxon>Actinomycetota</taxon>
        <taxon>Actinomycetes</taxon>
        <taxon>Micrococcales</taxon>
        <taxon>Microbacteriaceae</taxon>
        <taxon>Cryobacterium</taxon>
    </lineage>
</organism>
<dbReference type="PROSITE" id="PS00211">
    <property type="entry name" value="ABC_TRANSPORTER_1"/>
    <property type="match status" value="1"/>
</dbReference>
<dbReference type="PANTHER" id="PTHR43553">
    <property type="entry name" value="HEAVY METAL TRANSPORTER"/>
    <property type="match status" value="1"/>
</dbReference>
<dbReference type="SMART" id="SM00382">
    <property type="entry name" value="AAA"/>
    <property type="match status" value="2"/>
</dbReference>
<dbReference type="SUPFAM" id="SSF52540">
    <property type="entry name" value="P-loop containing nucleoside triphosphate hydrolases"/>
    <property type="match status" value="2"/>
</dbReference>
<evidence type="ECO:0000313" key="7">
    <source>
        <dbReference type="Proteomes" id="UP000297963"/>
    </source>
</evidence>
<dbReference type="InterPro" id="IPR017871">
    <property type="entry name" value="ABC_transporter-like_CS"/>
</dbReference>
<dbReference type="Pfam" id="PF00005">
    <property type="entry name" value="ABC_tran"/>
    <property type="match status" value="2"/>
</dbReference>
<evidence type="ECO:0000256" key="3">
    <source>
        <dbReference type="ARBA" id="ARBA00022741"/>
    </source>
</evidence>
<dbReference type="InterPro" id="IPR027417">
    <property type="entry name" value="P-loop_NTPase"/>
</dbReference>
<reference evidence="6 7" key="1">
    <citation type="submission" date="2019-03" db="EMBL/GenBank/DDBJ databases">
        <title>Genomics of glacier-inhabiting Cryobacterium strains.</title>
        <authorList>
            <person name="Liu Q."/>
            <person name="Xin Y.-H."/>
        </authorList>
    </citation>
    <scope>NUCLEOTIDE SEQUENCE [LARGE SCALE GENOMIC DNA]</scope>
    <source>
        <strain evidence="6 7">Hh34</strain>
    </source>
</reference>
<proteinExistence type="inferred from homology"/>
<dbReference type="GO" id="GO:0043190">
    <property type="term" value="C:ATP-binding cassette (ABC) transporter complex"/>
    <property type="evidence" value="ECO:0007669"/>
    <property type="project" value="TreeGrafter"/>
</dbReference>
<evidence type="ECO:0000256" key="1">
    <source>
        <dbReference type="ARBA" id="ARBA00005417"/>
    </source>
</evidence>
<keyword evidence="4 6" id="KW-0067">ATP-binding</keyword>
<dbReference type="InterPro" id="IPR015856">
    <property type="entry name" value="ABC_transpr_CbiO/EcfA_su"/>
</dbReference>
<protein>
    <submittedName>
        <fullName evidence="6">ATP-binding cassette domain-containing protein</fullName>
    </submittedName>
</protein>